<evidence type="ECO:0000313" key="2">
    <source>
        <dbReference type="Proteomes" id="UP000006015"/>
    </source>
</evidence>
<accession>A0ABP2ICR5</accession>
<comment type="caution">
    <text evidence="1">The sequence shown here is derived from an EMBL/GenBank/DDBJ whole genome shotgun (WGS) entry which is preliminary data.</text>
</comment>
<sequence length="473" mass="53424">MYLNQAITLKFPKPRDGEYTVSGWIKCPPDSRAILRFLTAGTPSDSVDGLHWAAKGGWYKYLPSSGESEHFEVRAMFDEYVHGTPEVRIERWFGNGEIEIYLQGHGSQPHTLFWGSDDAYSNFVDTNWGLIERFPLSSCLVTAGEPKSWDALNRLQSCKGSLTNSTELAADIRKIALERLQEYSYDVLVIDIDSLNSPIVTHDRTYFEATRYARALGIVPVDARIINPGSKEYTAVLWRSLIALLQAARPRPVFITWQNHKTEITDSKAASPNWKSVSLLNRKELGKLGFLDFHSSVSGGEVASQHRNLRELVKLHPFILDEHLSTIERPFSLEIVSMPLEVKELPKFTLQGMPRHFEVSVDVLVANNYRDKNLLLTLDLESQDGAPADENLSAYSIARSKMEGIDYYRYFPSIQGSKTVTFKVGLPDHIRCIGIGIKQVRELDPVFISRIEILSDVIIDVPIVSNIDQPRRG</sequence>
<keyword evidence="2" id="KW-1185">Reference proteome</keyword>
<reference evidence="1 2" key="1">
    <citation type="submission" date="2010-04" db="EMBL/GenBank/DDBJ databases">
        <authorList>
            <person name="Weinstock G."/>
            <person name="Sodergren E."/>
            <person name="Clifton S."/>
            <person name="Fulton L."/>
            <person name="Fulton B."/>
            <person name="Courtney L."/>
            <person name="Fronick C."/>
            <person name="Harrison M."/>
            <person name="Strong C."/>
            <person name="Farmer C."/>
            <person name="Delahaunty K."/>
            <person name="Markovic C."/>
            <person name="Hall O."/>
            <person name="Minx P."/>
            <person name="Tomlinson C."/>
            <person name="Mitreva M."/>
            <person name="Hou S."/>
            <person name="Wollam A."/>
            <person name="Pepin K.H."/>
            <person name="Johnson M."/>
            <person name="Bhonagiri V."/>
            <person name="Zhang X."/>
            <person name="Suruliraj S."/>
            <person name="Warren W."/>
            <person name="Chinwalla A."/>
            <person name="Mardis E.R."/>
            <person name="Wilson R.K."/>
        </authorList>
    </citation>
    <scope>NUCLEOTIDE SEQUENCE [LARGE SCALE GENOMIC DNA]</scope>
    <source>
        <strain evidence="1 2">DSM 20306</strain>
    </source>
</reference>
<evidence type="ECO:0000313" key="1">
    <source>
        <dbReference type="EMBL" id="EFG80255.1"/>
    </source>
</evidence>
<name>A0ABP2ICR5_CORAM</name>
<proteinExistence type="predicted"/>
<dbReference type="EMBL" id="ADNS01000031">
    <property type="protein sequence ID" value="EFG80255.1"/>
    <property type="molecule type" value="Genomic_DNA"/>
</dbReference>
<gene>
    <name evidence="1" type="ORF">HMPREF0281_02348</name>
</gene>
<protein>
    <submittedName>
        <fullName evidence="1">Uncharacterized protein</fullName>
    </submittedName>
</protein>
<dbReference type="Proteomes" id="UP000006015">
    <property type="component" value="Unassembled WGS sequence"/>
</dbReference>
<organism evidence="1 2">
    <name type="scientific">Corynebacterium ammoniagenes DSM 20306</name>
    <dbReference type="NCBI Taxonomy" id="649754"/>
    <lineage>
        <taxon>Bacteria</taxon>
        <taxon>Bacillati</taxon>
        <taxon>Actinomycetota</taxon>
        <taxon>Actinomycetes</taxon>
        <taxon>Mycobacteriales</taxon>
        <taxon>Corynebacteriaceae</taxon>
        <taxon>Corynebacterium</taxon>
    </lineage>
</organism>